<dbReference type="NCBIfam" id="NF000768">
    <property type="entry name" value="PRK00051.1"/>
    <property type="match status" value="1"/>
</dbReference>
<dbReference type="NCBIfam" id="NF002747">
    <property type="entry name" value="PRK02759.1"/>
    <property type="match status" value="1"/>
</dbReference>
<evidence type="ECO:0000256" key="5">
    <source>
        <dbReference type="ARBA" id="ARBA00005204"/>
    </source>
</evidence>
<evidence type="ECO:0000256" key="14">
    <source>
        <dbReference type="ARBA" id="ARBA00023268"/>
    </source>
</evidence>
<keyword evidence="11 15" id="KW-0378">Hydrolase</keyword>
<evidence type="ECO:0000256" key="13">
    <source>
        <dbReference type="ARBA" id="ARBA00023102"/>
    </source>
</evidence>
<gene>
    <name evidence="15 17" type="primary">hisI</name>
    <name evidence="15" type="synonym">hisIE</name>
    <name evidence="17" type="ORF">GCM10017783_03490</name>
</gene>
<evidence type="ECO:0000256" key="11">
    <source>
        <dbReference type="ARBA" id="ARBA00022801"/>
    </source>
</evidence>
<dbReference type="Gene3D" id="1.10.287.1080">
    <property type="entry name" value="MazG-like"/>
    <property type="match status" value="1"/>
</dbReference>
<feature type="domain" description="Phosphoribosyl-AMP cyclohydrolase" evidence="16">
    <location>
        <begin position="36"/>
        <end position="108"/>
    </location>
</feature>
<organism evidence="17 18">
    <name type="scientific">Deinococcus piscis</name>
    <dbReference type="NCBI Taxonomy" id="394230"/>
    <lineage>
        <taxon>Bacteria</taxon>
        <taxon>Thermotogati</taxon>
        <taxon>Deinococcota</taxon>
        <taxon>Deinococci</taxon>
        <taxon>Deinococcales</taxon>
        <taxon>Deinococcaceae</taxon>
        <taxon>Deinococcus</taxon>
    </lineage>
</organism>
<protein>
    <recommendedName>
        <fullName evidence="15">Histidine biosynthesis bifunctional protein HisIE</fullName>
    </recommendedName>
    <domain>
        <recommendedName>
            <fullName evidence="15">Phosphoribosyl-AMP cyclohydrolase</fullName>
            <shortName evidence="15">PRA-CH</shortName>
            <ecNumber evidence="15">3.5.4.19</ecNumber>
        </recommendedName>
    </domain>
    <domain>
        <recommendedName>
            <fullName evidence="15">Phosphoribosyl-ATP pyrophosphatase</fullName>
            <shortName evidence="15">PRA-PH</shortName>
            <ecNumber evidence="15">3.6.1.31</ecNumber>
        </recommendedName>
    </domain>
</protein>
<dbReference type="NCBIfam" id="TIGR03188">
    <property type="entry name" value="histidine_hisI"/>
    <property type="match status" value="1"/>
</dbReference>
<keyword evidence="14 15" id="KW-0511">Multifunctional enzyme</keyword>
<dbReference type="RefSeq" id="WP_189641942.1">
    <property type="nucleotide sequence ID" value="NZ_BNAL01000002.1"/>
</dbReference>
<comment type="subcellular location">
    <subcellularLocation>
        <location evidence="3 15">Cytoplasm</location>
    </subcellularLocation>
</comment>
<keyword evidence="13 15" id="KW-0368">Histidine biosynthesis</keyword>
<dbReference type="EMBL" id="BNAL01000002">
    <property type="protein sequence ID" value="GHF94733.1"/>
    <property type="molecule type" value="Genomic_DNA"/>
</dbReference>
<dbReference type="InterPro" id="IPR023019">
    <property type="entry name" value="His_synth_HisIE"/>
</dbReference>
<evidence type="ECO:0000256" key="3">
    <source>
        <dbReference type="ARBA" id="ARBA00004496"/>
    </source>
</evidence>
<dbReference type="Pfam" id="PF01503">
    <property type="entry name" value="PRA-PH"/>
    <property type="match status" value="1"/>
</dbReference>
<dbReference type="SUPFAM" id="SSF101386">
    <property type="entry name" value="all-alpha NTP pyrophosphatases"/>
    <property type="match status" value="1"/>
</dbReference>
<dbReference type="EC" id="3.6.1.31" evidence="15"/>
<evidence type="ECO:0000256" key="9">
    <source>
        <dbReference type="ARBA" id="ARBA00022605"/>
    </source>
</evidence>
<feature type="region of interest" description="Phosphoribosyl-AMP cyclohydrolase" evidence="15">
    <location>
        <begin position="1"/>
        <end position="117"/>
    </location>
</feature>
<keyword evidence="12 15" id="KW-0067">ATP-binding</keyword>
<comment type="similarity">
    <text evidence="7 15">In the N-terminal section; belongs to the PRA-CH family.</text>
</comment>
<evidence type="ECO:0000256" key="7">
    <source>
        <dbReference type="ARBA" id="ARBA00008299"/>
    </source>
</evidence>
<reference evidence="18" key="1">
    <citation type="journal article" date="2019" name="Int. J. Syst. Evol. Microbiol.">
        <title>The Global Catalogue of Microorganisms (GCM) 10K type strain sequencing project: providing services to taxonomists for standard genome sequencing and annotation.</title>
        <authorList>
            <consortium name="The Broad Institute Genomics Platform"/>
            <consortium name="The Broad Institute Genome Sequencing Center for Infectious Disease"/>
            <person name="Wu L."/>
            <person name="Ma J."/>
        </authorList>
    </citation>
    <scope>NUCLEOTIDE SEQUENCE [LARGE SCALE GENOMIC DNA]</scope>
    <source>
        <strain evidence="18">CGMCC 1.18439</strain>
    </source>
</reference>
<dbReference type="InterPro" id="IPR021130">
    <property type="entry name" value="PRib-ATP_PPHydrolase-like"/>
</dbReference>
<dbReference type="PANTHER" id="PTHR42945">
    <property type="entry name" value="HISTIDINE BIOSYNTHESIS BIFUNCTIONAL PROTEIN"/>
    <property type="match status" value="1"/>
</dbReference>
<feature type="region of interest" description="Phosphoribosyl-ATP pyrophosphohydrolase" evidence="15">
    <location>
        <begin position="118"/>
        <end position="206"/>
    </location>
</feature>
<dbReference type="PANTHER" id="PTHR42945:SF9">
    <property type="entry name" value="HISTIDINE BIOSYNTHESIS BIFUNCTIONAL PROTEIN HISIE"/>
    <property type="match status" value="1"/>
</dbReference>
<dbReference type="SUPFAM" id="SSF141734">
    <property type="entry name" value="HisI-like"/>
    <property type="match status" value="1"/>
</dbReference>
<evidence type="ECO:0000256" key="10">
    <source>
        <dbReference type="ARBA" id="ARBA00022741"/>
    </source>
</evidence>
<dbReference type="EC" id="3.5.4.19" evidence="15"/>
<dbReference type="Pfam" id="PF01502">
    <property type="entry name" value="PRA-CH"/>
    <property type="match status" value="1"/>
</dbReference>
<keyword evidence="18" id="KW-1185">Reference proteome</keyword>
<evidence type="ECO:0000256" key="6">
    <source>
        <dbReference type="ARBA" id="ARBA00007731"/>
    </source>
</evidence>
<comment type="pathway">
    <text evidence="5 15">Amino-acid biosynthesis; L-histidine biosynthesis; L-histidine from 5-phospho-alpha-D-ribose 1-diphosphate: step 2/9.</text>
</comment>
<dbReference type="HAMAP" id="MF_01019">
    <property type="entry name" value="HisIE"/>
    <property type="match status" value="1"/>
</dbReference>
<dbReference type="CDD" id="cd11534">
    <property type="entry name" value="NTP-PPase_HisIE_like"/>
    <property type="match status" value="1"/>
</dbReference>
<comment type="catalytic activity">
    <reaction evidence="1 15">
        <text>1-(5-phospho-beta-D-ribosyl)-5'-AMP + H2O = 1-(5-phospho-beta-D-ribosyl)-5-[(5-phospho-beta-D-ribosylamino)methylideneamino]imidazole-4-carboxamide</text>
        <dbReference type="Rhea" id="RHEA:20049"/>
        <dbReference type="ChEBI" id="CHEBI:15377"/>
        <dbReference type="ChEBI" id="CHEBI:58435"/>
        <dbReference type="ChEBI" id="CHEBI:59457"/>
        <dbReference type="EC" id="3.5.4.19"/>
    </reaction>
</comment>
<evidence type="ECO:0000256" key="8">
    <source>
        <dbReference type="ARBA" id="ARBA00022490"/>
    </source>
</evidence>
<evidence type="ECO:0000256" key="1">
    <source>
        <dbReference type="ARBA" id="ARBA00000024"/>
    </source>
</evidence>
<sequence>MTSDSSTIDPATLDFAKMDGLLPCVVQDADTAQVLMLGYMNEAALEHTQESGLVTFYSRSKERLWTKGESSGHTLQLVRLSADCDSDALLVLARPQGPTCHTGAVSCFSAEPPALEMLGRLERTVQDRRGADPQQSYTARLLQGEPRRAAQKVGEEGVEVALAAVTQSDEALLGEAADLLYHLLVVLALRGLRLQDVTSVLRQRSH</sequence>
<dbReference type="InterPro" id="IPR002496">
    <property type="entry name" value="PRib_AMP_CycHydrolase_dom"/>
</dbReference>
<comment type="caution">
    <text evidence="17">The sequence shown here is derived from an EMBL/GenBank/DDBJ whole genome shotgun (WGS) entry which is preliminary data.</text>
</comment>
<dbReference type="Proteomes" id="UP000632154">
    <property type="component" value="Unassembled WGS sequence"/>
</dbReference>
<evidence type="ECO:0000256" key="4">
    <source>
        <dbReference type="ARBA" id="ARBA00005169"/>
    </source>
</evidence>
<name>A0ABQ3K4D9_9DEIO</name>
<comment type="catalytic activity">
    <reaction evidence="2 15">
        <text>1-(5-phospho-beta-D-ribosyl)-ATP + H2O = 1-(5-phospho-beta-D-ribosyl)-5'-AMP + diphosphate + H(+)</text>
        <dbReference type="Rhea" id="RHEA:22828"/>
        <dbReference type="ChEBI" id="CHEBI:15377"/>
        <dbReference type="ChEBI" id="CHEBI:15378"/>
        <dbReference type="ChEBI" id="CHEBI:33019"/>
        <dbReference type="ChEBI" id="CHEBI:59457"/>
        <dbReference type="ChEBI" id="CHEBI:73183"/>
        <dbReference type="EC" id="3.6.1.31"/>
    </reaction>
</comment>
<dbReference type="Gene3D" id="3.10.20.810">
    <property type="entry name" value="Phosphoribosyl-AMP cyclohydrolase"/>
    <property type="match status" value="1"/>
</dbReference>
<keyword evidence="9 15" id="KW-0028">Amino-acid biosynthesis</keyword>
<evidence type="ECO:0000256" key="15">
    <source>
        <dbReference type="HAMAP-Rule" id="MF_01019"/>
    </source>
</evidence>
<dbReference type="HAMAP" id="MF_01020">
    <property type="entry name" value="HisE"/>
    <property type="match status" value="1"/>
</dbReference>
<evidence type="ECO:0000256" key="12">
    <source>
        <dbReference type="ARBA" id="ARBA00022840"/>
    </source>
</evidence>
<comment type="pathway">
    <text evidence="4 15">Amino-acid biosynthesis; L-histidine biosynthesis; L-histidine from 5-phospho-alpha-D-ribose 1-diphosphate: step 3/9.</text>
</comment>
<evidence type="ECO:0000256" key="2">
    <source>
        <dbReference type="ARBA" id="ARBA00001460"/>
    </source>
</evidence>
<proteinExistence type="inferred from homology"/>
<evidence type="ECO:0000313" key="17">
    <source>
        <dbReference type="EMBL" id="GHF94733.1"/>
    </source>
</evidence>
<keyword evidence="10 15" id="KW-0547">Nucleotide-binding</keyword>
<dbReference type="InterPro" id="IPR038019">
    <property type="entry name" value="PRib_AMP_CycHydrolase_sf"/>
</dbReference>
<dbReference type="InterPro" id="IPR008179">
    <property type="entry name" value="HisE"/>
</dbReference>
<keyword evidence="8 15" id="KW-0963">Cytoplasm</keyword>
<comment type="similarity">
    <text evidence="6 15">In the C-terminal section; belongs to the PRA-PH family.</text>
</comment>
<accession>A0ABQ3K4D9</accession>
<evidence type="ECO:0000259" key="16">
    <source>
        <dbReference type="Pfam" id="PF01502"/>
    </source>
</evidence>
<evidence type="ECO:0000313" key="18">
    <source>
        <dbReference type="Proteomes" id="UP000632154"/>
    </source>
</evidence>